<evidence type="ECO:0000256" key="1">
    <source>
        <dbReference type="SAM" id="MobiDB-lite"/>
    </source>
</evidence>
<protein>
    <submittedName>
        <fullName evidence="2">Uncharacterized protein</fullName>
    </submittedName>
</protein>
<accession>A0A1Y2I6F3</accession>
<gene>
    <name evidence="2" type="ORF">PYCCODRAFT_1441195</name>
</gene>
<feature type="region of interest" description="Disordered" evidence="1">
    <location>
        <begin position="46"/>
        <end position="83"/>
    </location>
</feature>
<organism evidence="2 3">
    <name type="scientific">Trametes coccinea (strain BRFM310)</name>
    <name type="common">Pycnoporus coccineus</name>
    <dbReference type="NCBI Taxonomy" id="1353009"/>
    <lineage>
        <taxon>Eukaryota</taxon>
        <taxon>Fungi</taxon>
        <taxon>Dikarya</taxon>
        <taxon>Basidiomycota</taxon>
        <taxon>Agaricomycotina</taxon>
        <taxon>Agaricomycetes</taxon>
        <taxon>Polyporales</taxon>
        <taxon>Polyporaceae</taxon>
        <taxon>Trametes</taxon>
    </lineage>
</organism>
<sequence>MTRRSRSAACATSDGVDSNLNIVSAQMQSSACGSTLTLCEWTRGMPARRSETPSTAAHKRDAVARQSNPLASVGGHPPDTTQVEPLETCALRGTAFDFFPGARLPVQRCAEQWSNQY</sequence>
<name>A0A1Y2I6F3_TRAC3</name>
<dbReference type="Proteomes" id="UP000193067">
    <property type="component" value="Unassembled WGS sequence"/>
</dbReference>
<reference evidence="2 3" key="1">
    <citation type="journal article" date="2015" name="Biotechnol. Biofuels">
        <title>Enhanced degradation of softwood versus hardwood by the white-rot fungus Pycnoporus coccineus.</title>
        <authorList>
            <person name="Couturier M."/>
            <person name="Navarro D."/>
            <person name="Chevret D."/>
            <person name="Henrissat B."/>
            <person name="Piumi F."/>
            <person name="Ruiz-Duenas F.J."/>
            <person name="Martinez A.T."/>
            <person name="Grigoriev I.V."/>
            <person name="Riley R."/>
            <person name="Lipzen A."/>
            <person name="Berrin J.G."/>
            <person name="Master E.R."/>
            <person name="Rosso M.N."/>
        </authorList>
    </citation>
    <scope>NUCLEOTIDE SEQUENCE [LARGE SCALE GENOMIC DNA]</scope>
    <source>
        <strain evidence="2 3">BRFM310</strain>
    </source>
</reference>
<dbReference type="EMBL" id="KZ084214">
    <property type="protein sequence ID" value="OSC96223.1"/>
    <property type="molecule type" value="Genomic_DNA"/>
</dbReference>
<evidence type="ECO:0000313" key="3">
    <source>
        <dbReference type="Proteomes" id="UP000193067"/>
    </source>
</evidence>
<dbReference type="AlphaFoldDB" id="A0A1Y2I6F3"/>
<evidence type="ECO:0000313" key="2">
    <source>
        <dbReference type="EMBL" id="OSC96223.1"/>
    </source>
</evidence>
<proteinExistence type="predicted"/>
<keyword evidence="3" id="KW-1185">Reference proteome</keyword>